<dbReference type="AlphaFoldDB" id="A0A6P7R9X3"/>
<dbReference type="GeneID" id="110302807"/>
<name>A0A6P7R9X3_MUSCR</name>
<gene>
    <name evidence="3" type="primary">Mrln</name>
</gene>
<keyword evidence="1" id="KW-1133">Transmembrane helix</keyword>
<dbReference type="RefSeq" id="XP_029338038.1">
    <property type="nucleotide sequence ID" value="XM_029482178.1"/>
</dbReference>
<proteinExistence type="predicted"/>
<feature type="transmembrane region" description="Helical" evidence="1">
    <location>
        <begin position="105"/>
        <end position="124"/>
    </location>
</feature>
<organism evidence="2 3">
    <name type="scientific">Mus caroli</name>
    <name type="common">Ryukyu mouse</name>
    <name type="synonym">Ricefield mouse</name>
    <dbReference type="NCBI Taxonomy" id="10089"/>
    <lineage>
        <taxon>Eukaryota</taxon>
        <taxon>Metazoa</taxon>
        <taxon>Chordata</taxon>
        <taxon>Craniata</taxon>
        <taxon>Vertebrata</taxon>
        <taxon>Euteleostomi</taxon>
        <taxon>Mammalia</taxon>
        <taxon>Eutheria</taxon>
        <taxon>Euarchontoglires</taxon>
        <taxon>Glires</taxon>
        <taxon>Rodentia</taxon>
        <taxon>Myomorpha</taxon>
        <taxon>Muroidea</taxon>
        <taxon>Muridae</taxon>
        <taxon>Murinae</taxon>
        <taxon>Mus</taxon>
        <taxon>Mus</taxon>
    </lineage>
</organism>
<evidence type="ECO:0000313" key="3">
    <source>
        <dbReference type="RefSeq" id="XP_029338038.1"/>
    </source>
</evidence>
<keyword evidence="1" id="KW-0812">Transmembrane</keyword>
<sequence length="126" mass="14323">MCSLKPCSCFQSRAMCLCLLDYFGVQLNLRSALRQEPRLLGEHLCPQHFGPARAGEESWKLVELCYLLPPEALREQENLNMSGKSWVLISTTSPQSLEDEILGRLLKILFVLFVDLMSIMYVVITS</sequence>
<evidence type="ECO:0000313" key="2">
    <source>
        <dbReference type="Proteomes" id="UP000515126"/>
    </source>
</evidence>
<accession>A0A6P7R9X3</accession>
<dbReference type="CDD" id="cd20260">
    <property type="entry name" value="Myoregulin"/>
    <property type="match status" value="1"/>
</dbReference>
<dbReference type="CTD" id="100507027"/>
<protein>
    <submittedName>
        <fullName evidence="3">Myoregulin isoform X1</fullName>
    </submittedName>
</protein>
<dbReference type="Proteomes" id="UP000515126">
    <property type="component" value="Chromosome 10"/>
</dbReference>
<dbReference type="InterPro" id="IPR049526">
    <property type="entry name" value="Myoregulin"/>
</dbReference>
<keyword evidence="1" id="KW-0472">Membrane</keyword>
<evidence type="ECO:0000256" key="1">
    <source>
        <dbReference type="SAM" id="Phobius"/>
    </source>
</evidence>
<keyword evidence="2" id="KW-1185">Reference proteome</keyword>
<reference evidence="3" key="1">
    <citation type="submission" date="2025-08" db="UniProtKB">
        <authorList>
            <consortium name="RefSeq"/>
        </authorList>
    </citation>
    <scope>IDENTIFICATION</scope>
</reference>